<dbReference type="Proteomes" id="UP001373714">
    <property type="component" value="Unassembled WGS sequence"/>
</dbReference>
<organism evidence="6 7">
    <name type="scientific">Orbilia blumenaviensis</name>
    <dbReference type="NCBI Taxonomy" id="1796055"/>
    <lineage>
        <taxon>Eukaryota</taxon>
        <taxon>Fungi</taxon>
        <taxon>Dikarya</taxon>
        <taxon>Ascomycota</taxon>
        <taxon>Pezizomycotina</taxon>
        <taxon>Orbiliomycetes</taxon>
        <taxon>Orbiliales</taxon>
        <taxon>Orbiliaceae</taxon>
        <taxon>Orbilia</taxon>
    </lineage>
</organism>
<feature type="region of interest" description="Disordered" evidence="4">
    <location>
        <begin position="17"/>
        <end position="66"/>
    </location>
</feature>
<feature type="domain" description="Protein kinase" evidence="5">
    <location>
        <begin position="331"/>
        <end position="634"/>
    </location>
</feature>
<evidence type="ECO:0000313" key="6">
    <source>
        <dbReference type="EMBL" id="KAK6363272.1"/>
    </source>
</evidence>
<feature type="region of interest" description="Disordered" evidence="4">
    <location>
        <begin position="499"/>
        <end position="526"/>
    </location>
</feature>
<dbReference type="GO" id="GO:0005524">
    <property type="term" value="F:ATP binding"/>
    <property type="evidence" value="ECO:0007669"/>
    <property type="project" value="UniProtKB-UniRule"/>
</dbReference>
<gene>
    <name evidence="6" type="ORF">TWF730_000714</name>
</gene>
<dbReference type="GO" id="GO:0000226">
    <property type="term" value="P:microtubule cytoskeleton organization"/>
    <property type="evidence" value="ECO:0007669"/>
    <property type="project" value="TreeGrafter"/>
</dbReference>
<keyword evidence="7" id="KW-1185">Reference proteome</keyword>
<evidence type="ECO:0000256" key="4">
    <source>
        <dbReference type="SAM" id="MobiDB-lite"/>
    </source>
</evidence>
<comment type="caution">
    <text evidence="6">The sequence shown here is derived from an EMBL/GenBank/DDBJ whole genome shotgun (WGS) entry which is preliminary data.</text>
</comment>
<dbReference type="PROSITE" id="PS50011">
    <property type="entry name" value="PROTEIN_KINASE_DOM"/>
    <property type="match status" value="1"/>
</dbReference>
<dbReference type="InterPro" id="IPR011009">
    <property type="entry name" value="Kinase-like_dom_sf"/>
</dbReference>
<feature type="region of interest" description="Disordered" evidence="4">
    <location>
        <begin position="231"/>
        <end position="326"/>
    </location>
</feature>
<evidence type="ECO:0000256" key="3">
    <source>
        <dbReference type="PROSITE-ProRule" id="PRU10141"/>
    </source>
</evidence>
<dbReference type="PROSITE" id="PS00108">
    <property type="entry name" value="PROTEIN_KINASE_ST"/>
    <property type="match status" value="1"/>
</dbReference>
<dbReference type="InterPro" id="IPR000719">
    <property type="entry name" value="Prot_kinase_dom"/>
</dbReference>
<evidence type="ECO:0000256" key="2">
    <source>
        <dbReference type="ARBA" id="ARBA00022840"/>
    </source>
</evidence>
<dbReference type="SUPFAM" id="SSF56112">
    <property type="entry name" value="Protein kinase-like (PK-like)"/>
    <property type="match status" value="1"/>
</dbReference>
<dbReference type="GO" id="GO:0004674">
    <property type="term" value="F:protein serine/threonine kinase activity"/>
    <property type="evidence" value="ECO:0007669"/>
    <property type="project" value="TreeGrafter"/>
</dbReference>
<accession>A0AAV9VNH4</accession>
<dbReference type="InterPro" id="IPR008271">
    <property type="entry name" value="Ser/Thr_kinase_AS"/>
</dbReference>
<feature type="compositionally biased region" description="Basic and acidic residues" evidence="4">
    <location>
        <begin position="167"/>
        <end position="182"/>
    </location>
</feature>
<feature type="compositionally biased region" description="Polar residues" evidence="4">
    <location>
        <begin position="35"/>
        <end position="66"/>
    </location>
</feature>
<protein>
    <recommendedName>
        <fullName evidence="5">Protein kinase domain-containing protein</fullName>
    </recommendedName>
</protein>
<dbReference type="AlphaFoldDB" id="A0AAV9VNH4"/>
<dbReference type="GO" id="GO:0035556">
    <property type="term" value="P:intracellular signal transduction"/>
    <property type="evidence" value="ECO:0007669"/>
    <property type="project" value="TreeGrafter"/>
</dbReference>
<keyword evidence="2 3" id="KW-0067">ATP-binding</keyword>
<reference evidence="6 7" key="1">
    <citation type="submission" date="2019-10" db="EMBL/GenBank/DDBJ databases">
        <authorList>
            <person name="Palmer J.M."/>
        </authorList>
    </citation>
    <scope>NUCLEOTIDE SEQUENCE [LARGE SCALE GENOMIC DNA]</scope>
    <source>
        <strain evidence="6 7">TWF730</strain>
    </source>
</reference>
<evidence type="ECO:0000256" key="1">
    <source>
        <dbReference type="ARBA" id="ARBA00022741"/>
    </source>
</evidence>
<dbReference type="PROSITE" id="PS00107">
    <property type="entry name" value="PROTEIN_KINASE_ATP"/>
    <property type="match status" value="1"/>
</dbReference>
<keyword evidence="1 3" id="KW-0547">Nucleotide-binding</keyword>
<dbReference type="Gene3D" id="1.10.510.10">
    <property type="entry name" value="Transferase(Phosphotransferase) domain 1"/>
    <property type="match status" value="1"/>
</dbReference>
<evidence type="ECO:0000313" key="7">
    <source>
        <dbReference type="Proteomes" id="UP001373714"/>
    </source>
</evidence>
<feature type="binding site" evidence="3">
    <location>
        <position position="366"/>
    </location>
    <ligand>
        <name>ATP</name>
        <dbReference type="ChEBI" id="CHEBI:30616"/>
    </ligand>
</feature>
<evidence type="ECO:0000259" key="5">
    <source>
        <dbReference type="PROSITE" id="PS50011"/>
    </source>
</evidence>
<name>A0AAV9VNH4_9PEZI</name>
<feature type="compositionally biased region" description="Polar residues" evidence="4">
    <location>
        <begin position="272"/>
        <end position="283"/>
    </location>
</feature>
<dbReference type="GO" id="GO:0005737">
    <property type="term" value="C:cytoplasm"/>
    <property type="evidence" value="ECO:0007669"/>
    <property type="project" value="TreeGrafter"/>
</dbReference>
<dbReference type="SMART" id="SM00220">
    <property type="entry name" value="S_TKc"/>
    <property type="match status" value="1"/>
</dbReference>
<dbReference type="PANTHER" id="PTHR24346">
    <property type="entry name" value="MAP/MICROTUBULE AFFINITY-REGULATING KINASE"/>
    <property type="match status" value="1"/>
</dbReference>
<dbReference type="Pfam" id="PF00069">
    <property type="entry name" value="Pkinase"/>
    <property type="match status" value="2"/>
</dbReference>
<dbReference type="PANTHER" id="PTHR24346:SF76">
    <property type="entry name" value="NON-SPECIFIC SERINE_THREONINE PROTEIN KINASE"/>
    <property type="match status" value="1"/>
</dbReference>
<proteinExistence type="predicted"/>
<feature type="compositionally biased region" description="Acidic residues" evidence="4">
    <location>
        <begin position="131"/>
        <end position="141"/>
    </location>
</feature>
<dbReference type="InterPro" id="IPR017441">
    <property type="entry name" value="Protein_kinase_ATP_BS"/>
</dbReference>
<dbReference type="EMBL" id="JAVHNS010000001">
    <property type="protein sequence ID" value="KAK6363272.1"/>
    <property type="molecule type" value="Genomic_DNA"/>
</dbReference>
<feature type="compositionally biased region" description="Polar residues" evidence="4">
    <location>
        <begin position="152"/>
        <end position="163"/>
    </location>
</feature>
<sequence>MDTVDLGQRRFHNLRIATPTTPPQTSRLSEGLAAQSLQRRISSTPPVSENASTPPISVTPTGSATVSRTDVNVHGAFGRSAVQEESRKGINGAKANGMGVRRKSITFAPNVRLDSGQSLPLQQPLPRIKADEEEEGEEECAIAESPIPLQIYGSSPPNGSRKFSLTEMRRGPTFDLYDTRSEDGDDSQSSKGGYESSVGSPIREGSVDGMSDRLYEKDRIGSLTSASTASPLLDEVKTPPNTIDSYLSPMNHRTRSPSSLQDEPTLSPWPWMNSSNVQRSKSFSVDKPRTTRAQRKASCPTPNSPASQFLRGWKQTRKPQPDDEGQSIGNYIIGKTIGFGGYSVVKEAHTLEDGKKIVRAVKIVKKKVRDSETENDAIQAEFEHEVNLWRHLSHEHILGLLGVYDTPFAFFCITRYNIGGTLFDLVKKNRSGLKLDLVRKYTFQIASSLRYLHQDMRVVHRDVKLENILVNTEEDPTGHILLCDFGMAEFLPSFNPDGDSDDDGFGGSRNRPPIKRHGPAGSSSAIAATSESPITGSLQYAAPELLQSDVPIIETHIDMWALGVTIYTMVTGSLPFHHSMSAMLQELITKGEYDTEILRQKGAGPELIEVVEGCLNMDIHQRWDIARVLESRWLQDLGGFNF</sequence>
<feature type="region of interest" description="Disordered" evidence="4">
    <location>
        <begin position="129"/>
        <end position="209"/>
    </location>
</feature>